<evidence type="ECO:0000256" key="1">
    <source>
        <dbReference type="SAM" id="MobiDB-lite"/>
    </source>
</evidence>
<dbReference type="AlphaFoldDB" id="M8C1K1"/>
<feature type="region of interest" description="Disordered" evidence="1">
    <location>
        <begin position="101"/>
        <end position="145"/>
    </location>
</feature>
<evidence type="ECO:0000313" key="2">
    <source>
        <dbReference type="EnsemblPlants" id="EMT31145"/>
    </source>
</evidence>
<name>M8C1K1_AEGTA</name>
<dbReference type="EnsemblPlants" id="EMT31145">
    <property type="protein sequence ID" value="EMT31145"/>
    <property type="gene ID" value="F775_42408"/>
</dbReference>
<feature type="compositionally biased region" description="Basic residues" evidence="1">
    <location>
        <begin position="58"/>
        <end position="67"/>
    </location>
</feature>
<accession>M8C1K1</accession>
<feature type="region of interest" description="Disordered" evidence="1">
    <location>
        <begin position="1"/>
        <end position="88"/>
    </location>
</feature>
<proteinExistence type="predicted"/>
<organism evidence="2">
    <name type="scientific">Aegilops tauschii</name>
    <name type="common">Tausch's goatgrass</name>
    <name type="synonym">Aegilops squarrosa</name>
    <dbReference type="NCBI Taxonomy" id="37682"/>
    <lineage>
        <taxon>Eukaryota</taxon>
        <taxon>Viridiplantae</taxon>
        <taxon>Streptophyta</taxon>
        <taxon>Embryophyta</taxon>
        <taxon>Tracheophyta</taxon>
        <taxon>Spermatophyta</taxon>
        <taxon>Magnoliopsida</taxon>
        <taxon>Liliopsida</taxon>
        <taxon>Poales</taxon>
        <taxon>Poaceae</taxon>
        <taxon>BOP clade</taxon>
        <taxon>Pooideae</taxon>
        <taxon>Triticodae</taxon>
        <taxon>Triticeae</taxon>
        <taxon>Triticinae</taxon>
        <taxon>Aegilops</taxon>
    </lineage>
</organism>
<reference evidence="2" key="1">
    <citation type="submission" date="2015-06" db="UniProtKB">
        <authorList>
            <consortium name="EnsemblPlants"/>
        </authorList>
    </citation>
    <scope>IDENTIFICATION</scope>
</reference>
<sequence>MEEDPGGAIVAMKAKDQRENLSPSRGEAMEEEAQGGEPLLLSLGGAGVPPGGESSPRHSSKNPRRRWPGSASAPSGAGHGPASKCVCTPVTHAGSFKCRFHRTNSQGHGQGQGSLPSSPPSPAVANAVPRDPSSPSSSSGTVVTQ</sequence>
<protein>
    <submittedName>
        <fullName evidence="2">Uncharacterized protein</fullName>
    </submittedName>
</protein>
<feature type="compositionally biased region" description="Low complexity" evidence="1">
    <location>
        <begin position="68"/>
        <end position="83"/>
    </location>
</feature>